<organism evidence="4 5">
    <name type="scientific">Planifilum fulgidum</name>
    <dbReference type="NCBI Taxonomy" id="201973"/>
    <lineage>
        <taxon>Bacteria</taxon>
        <taxon>Bacillati</taxon>
        <taxon>Bacillota</taxon>
        <taxon>Bacilli</taxon>
        <taxon>Bacillales</taxon>
        <taxon>Thermoactinomycetaceae</taxon>
        <taxon>Planifilum</taxon>
    </lineage>
</organism>
<feature type="compositionally biased region" description="Basic and acidic residues" evidence="1">
    <location>
        <begin position="574"/>
        <end position="583"/>
    </location>
</feature>
<keyword evidence="2" id="KW-0812">Transmembrane</keyword>
<dbReference type="EMBL" id="FOOK01000031">
    <property type="protein sequence ID" value="SFG40090.1"/>
    <property type="molecule type" value="Genomic_DNA"/>
</dbReference>
<dbReference type="InterPro" id="IPR052901">
    <property type="entry name" value="Bact_TGase-like"/>
</dbReference>
<evidence type="ECO:0000313" key="4">
    <source>
        <dbReference type="EMBL" id="SFG40090.1"/>
    </source>
</evidence>
<feature type="transmembrane region" description="Helical" evidence="2">
    <location>
        <begin position="143"/>
        <end position="162"/>
    </location>
</feature>
<dbReference type="Proteomes" id="UP000198661">
    <property type="component" value="Unassembled WGS sequence"/>
</dbReference>
<dbReference type="RefSeq" id="WP_177199181.1">
    <property type="nucleotide sequence ID" value="NZ_FOOK01000031.1"/>
</dbReference>
<dbReference type="Pfam" id="PF13559">
    <property type="entry name" value="DUF4129"/>
    <property type="match status" value="1"/>
</dbReference>
<feature type="domain" description="Transglutaminase-like" evidence="3">
    <location>
        <begin position="471"/>
        <end position="544"/>
    </location>
</feature>
<name>A0A1I2RI49_9BACL</name>
<dbReference type="InterPro" id="IPR021878">
    <property type="entry name" value="TgpA_N"/>
</dbReference>
<gene>
    <name evidence="4" type="ORF">SAMN04488025_1317</name>
</gene>
<protein>
    <recommendedName>
        <fullName evidence="3">Transglutaminase-like domain-containing protein</fullName>
    </recommendedName>
</protein>
<dbReference type="InterPro" id="IPR002931">
    <property type="entry name" value="Transglutaminase-like"/>
</dbReference>
<feature type="transmembrane region" description="Helical" evidence="2">
    <location>
        <begin position="168"/>
        <end position="185"/>
    </location>
</feature>
<keyword evidence="2" id="KW-1133">Transmembrane helix</keyword>
<dbReference type="STRING" id="201973.SAMN04488025_1317"/>
<evidence type="ECO:0000256" key="1">
    <source>
        <dbReference type="SAM" id="MobiDB-lite"/>
    </source>
</evidence>
<dbReference type="PANTHER" id="PTHR42736:SF1">
    <property type="entry name" value="PROTEIN-GLUTAMINE GAMMA-GLUTAMYLTRANSFERASE"/>
    <property type="match status" value="1"/>
</dbReference>
<dbReference type="Pfam" id="PF01841">
    <property type="entry name" value="Transglut_core"/>
    <property type="match status" value="1"/>
</dbReference>
<dbReference type="SMART" id="SM00460">
    <property type="entry name" value="TGc"/>
    <property type="match status" value="1"/>
</dbReference>
<evidence type="ECO:0000256" key="2">
    <source>
        <dbReference type="SAM" id="Phobius"/>
    </source>
</evidence>
<evidence type="ECO:0000259" key="3">
    <source>
        <dbReference type="SMART" id="SM00460"/>
    </source>
</evidence>
<dbReference type="InterPro" id="IPR025403">
    <property type="entry name" value="TgpA-like_C"/>
</dbReference>
<dbReference type="Pfam" id="PF11992">
    <property type="entry name" value="TgpA_N"/>
    <property type="match status" value="1"/>
</dbReference>
<feature type="transmembrane region" description="Helical" evidence="2">
    <location>
        <begin position="65"/>
        <end position="82"/>
    </location>
</feature>
<dbReference type="SUPFAM" id="SSF54001">
    <property type="entry name" value="Cysteine proteinases"/>
    <property type="match status" value="1"/>
</dbReference>
<accession>A0A1I2RI49</accession>
<feature type="transmembrane region" description="Helical" evidence="2">
    <location>
        <begin position="117"/>
        <end position="134"/>
    </location>
</feature>
<feature type="transmembrane region" description="Helical" evidence="2">
    <location>
        <begin position="197"/>
        <end position="219"/>
    </location>
</feature>
<dbReference type="AlphaFoldDB" id="A0A1I2RI49"/>
<feature type="region of interest" description="Disordered" evidence="1">
    <location>
        <begin position="543"/>
        <end position="599"/>
    </location>
</feature>
<keyword evidence="5" id="KW-1185">Reference proteome</keyword>
<proteinExistence type="predicted"/>
<dbReference type="Gene3D" id="3.10.620.30">
    <property type="match status" value="1"/>
</dbReference>
<sequence length="725" mass="83585">MASPPHEEWDWEKRLGALVFAALLGWEWLWPLPQVTDTQQIGWFATTFLLFLSLDTFRVPGKIGIPVKLAAISVLLIGFYFSPLPQPGEWRAILLGEAVPGYAEEPPLWAYFTGPPGRTAAFFLFLWAAAAFLVRQMVRKRKVMLPLLLTITYLSILDSFTLFDGKGAVIRSILYGLFCLAWFRLNRLQRDDRIPSAVRGWYAATWALIALAVGIGWLAPKADASWPDPVSWITSLDERAGNKTKYRFVGYSTDDRRLGGPFIQDQRVAFRATADRPYYWRGEALDMYTGHGWEKNMDVQHLPVPDHLYPDPDVVVSDGDLLFHNMKAEDNRATIVWSLPRYHVLFAPGGLRRADPGQPLIAESLHRGFFFPYDPPDRYSVTAEIPRIDEDKLRQSPEEYPETIRWAYLQLPKGLPDRVKKLARKITADANNPYDKARAVEQFLRTEGGFRYETQDVPVPEENEDFVDQFLFDTKRGYCNHFSSAMVVLLRAADVPARWVKGFAPGEAELEDDRYRVTVRNADAHSWVEVYFSEVGWIPFEPTPGFTNPTPVERQETREDAGEDADSSPLPSPGDRRDPEMKDPSATTPSGEEKERASDAGKRRAWWTAGFLLLAGWAVWTFRRRLLWWWLHRYPRIEEGNRSTLIHSFRHLLRLLAWKRGPRKPHQTAREYVSGSDWIFSAPSAEMREMTRLFERARYGKMEKDPSLWERARHLWRALLKQTRP</sequence>
<dbReference type="InterPro" id="IPR038765">
    <property type="entry name" value="Papain-like_cys_pep_sf"/>
</dbReference>
<reference evidence="4 5" key="1">
    <citation type="submission" date="2016-10" db="EMBL/GenBank/DDBJ databases">
        <authorList>
            <person name="de Groot N.N."/>
        </authorList>
    </citation>
    <scope>NUCLEOTIDE SEQUENCE [LARGE SCALE GENOMIC DNA]</scope>
    <source>
        <strain evidence="4 5">DSM 44945</strain>
    </source>
</reference>
<keyword evidence="2" id="KW-0472">Membrane</keyword>
<evidence type="ECO:0000313" key="5">
    <source>
        <dbReference type="Proteomes" id="UP000198661"/>
    </source>
</evidence>
<dbReference type="PANTHER" id="PTHR42736">
    <property type="entry name" value="PROTEIN-GLUTAMINE GAMMA-GLUTAMYLTRANSFERASE"/>
    <property type="match status" value="1"/>
</dbReference>
<feature type="transmembrane region" description="Helical" evidence="2">
    <location>
        <begin position="12"/>
        <end position="29"/>
    </location>
</feature>